<dbReference type="PANTHER" id="PTHR19845">
    <property type="entry name" value="KATANIN P80 SUBUNIT"/>
    <property type="match status" value="1"/>
</dbReference>
<name>A0AA88E832_FICCA</name>
<dbReference type="PANTHER" id="PTHR19845:SF0">
    <property type="entry name" value="KATANIN P80 WD40 REPEAT-CONTAINING SUBUNIT B1"/>
    <property type="match status" value="1"/>
</dbReference>
<evidence type="ECO:0000256" key="2">
    <source>
        <dbReference type="ARBA" id="ARBA00022490"/>
    </source>
</evidence>
<dbReference type="GO" id="GO:0007019">
    <property type="term" value="P:microtubule depolymerization"/>
    <property type="evidence" value="ECO:0007669"/>
    <property type="project" value="TreeGrafter"/>
</dbReference>
<gene>
    <name evidence="8" type="ORF">TIFTF001_034506</name>
</gene>
<evidence type="ECO:0000313" key="9">
    <source>
        <dbReference type="Proteomes" id="UP001187192"/>
    </source>
</evidence>
<feature type="repeat" description="WD" evidence="6">
    <location>
        <begin position="17"/>
        <end position="59"/>
    </location>
</feature>
<dbReference type="InterPro" id="IPR015943">
    <property type="entry name" value="WD40/YVTN_repeat-like_dom_sf"/>
</dbReference>
<evidence type="ECO:0008006" key="10">
    <source>
        <dbReference type="Google" id="ProtNLM"/>
    </source>
</evidence>
<proteinExistence type="predicted"/>
<evidence type="ECO:0000256" key="6">
    <source>
        <dbReference type="PROSITE-ProRule" id="PRU00221"/>
    </source>
</evidence>
<dbReference type="SMART" id="SM00320">
    <property type="entry name" value="WD40"/>
    <property type="match status" value="6"/>
</dbReference>
<dbReference type="SUPFAM" id="SSF50978">
    <property type="entry name" value="WD40 repeat-like"/>
    <property type="match status" value="1"/>
</dbReference>
<feature type="repeat" description="WD" evidence="6">
    <location>
        <begin position="205"/>
        <end position="246"/>
    </location>
</feature>
<protein>
    <recommendedName>
        <fullName evidence="10">Katanin p80 WD40 repeat-containing subunit B1 homolog</fullName>
    </recommendedName>
</protein>
<dbReference type="Gene3D" id="2.130.10.10">
    <property type="entry name" value="YVTN repeat-like/Quinoprotein amine dehydrogenase"/>
    <property type="match status" value="2"/>
</dbReference>
<accession>A0AA88E832</accession>
<reference evidence="8" key="1">
    <citation type="submission" date="2023-07" db="EMBL/GenBank/DDBJ databases">
        <title>draft genome sequence of fig (Ficus carica).</title>
        <authorList>
            <person name="Takahashi T."/>
            <person name="Nishimura K."/>
        </authorList>
    </citation>
    <scope>NUCLEOTIDE SEQUENCE</scope>
</reference>
<evidence type="ECO:0000256" key="1">
    <source>
        <dbReference type="ARBA" id="ARBA00004245"/>
    </source>
</evidence>
<feature type="repeat" description="WD" evidence="6">
    <location>
        <begin position="102"/>
        <end position="143"/>
    </location>
</feature>
<sequence length="412" mass="45414">MSTKRAYKLQCLTSEEFVAHSAAVNCLKIGRKTSRVLLTGGEDHKVNLWAIGKPNATLSLSGHTSGIDSVSFDSSEVLVAAGAASGTIKLWDLEEAKLVRTLSGHRSNCISVDFHPFGEFFASGSLDTNLKIWDIRKKGCIHTYKGHTRGVNAIRFTPDGRWVVSGGEDNTVKAMRFIFELVKYFLFRGMNDLWDLTAGKLLHDFKCHEGQVQCIDFHPHEFLLATGSADRTVKFWDLETFELIGSAGPETTGVRCLTFNPDGRTVLCGLHESLKVFSWEPIRCHDGVDVGWSKLSDLNVHEGKLLGCSYNQSCVGVWVVDITQMCDLQVLPFEQRIEPYAVGNARRLNGHSESKLSANENISVLNENTSKASLGRLPVSQSSDPLAKETKSLGRLSVSQNSDVVREPKVLA</sequence>
<dbReference type="FunFam" id="2.130.10.10:FF:000626">
    <property type="entry name" value="Katanin p80 WD40 repeat-containing subunit B1 homolog"/>
    <property type="match status" value="1"/>
</dbReference>
<dbReference type="GO" id="GO:0051510">
    <property type="term" value="P:regulation of unidimensional cell growth"/>
    <property type="evidence" value="ECO:0007669"/>
    <property type="project" value="UniProtKB-ARBA"/>
</dbReference>
<dbReference type="EMBL" id="BTGU01000235">
    <property type="protein sequence ID" value="GMN65444.1"/>
    <property type="molecule type" value="Genomic_DNA"/>
</dbReference>
<evidence type="ECO:0000256" key="3">
    <source>
        <dbReference type="ARBA" id="ARBA00022574"/>
    </source>
</evidence>
<evidence type="ECO:0000256" key="4">
    <source>
        <dbReference type="ARBA" id="ARBA00022737"/>
    </source>
</evidence>
<keyword evidence="3 6" id="KW-0853">WD repeat</keyword>
<dbReference type="CDD" id="cd00200">
    <property type="entry name" value="WD40"/>
    <property type="match status" value="1"/>
</dbReference>
<feature type="region of interest" description="Disordered" evidence="7">
    <location>
        <begin position="375"/>
        <end position="401"/>
    </location>
</feature>
<dbReference type="InterPro" id="IPR001680">
    <property type="entry name" value="WD40_rpt"/>
</dbReference>
<feature type="repeat" description="WD" evidence="6">
    <location>
        <begin position="60"/>
        <end position="101"/>
    </location>
</feature>
<feature type="repeat" description="WD" evidence="6">
    <location>
        <begin position="144"/>
        <end position="173"/>
    </location>
</feature>
<dbReference type="PROSITE" id="PS00678">
    <property type="entry name" value="WD_REPEATS_1"/>
    <property type="match status" value="1"/>
</dbReference>
<evidence type="ECO:0000256" key="7">
    <source>
        <dbReference type="SAM" id="MobiDB-lite"/>
    </source>
</evidence>
<dbReference type="InterPro" id="IPR019775">
    <property type="entry name" value="WD40_repeat_CS"/>
</dbReference>
<dbReference type="PRINTS" id="PR00320">
    <property type="entry name" value="GPROTEINBRPT"/>
</dbReference>
<dbReference type="AlphaFoldDB" id="A0AA88E832"/>
<organism evidence="8 9">
    <name type="scientific">Ficus carica</name>
    <name type="common">Common fig</name>
    <dbReference type="NCBI Taxonomy" id="3494"/>
    <lineage>
        <taxon>Eukaryota</taxon>
        <taxon>Viridiplantae</taxon>
        <taxon>Streptophyta</taxon>
        <taxon>Embryophyta</taxon>
        <taxon>Tracheophyta</taxon>
        <taxon>Spermatophyta</taxon>
        <taxon>Magnoliopsida</taxon>
        <taxon>eudicotyledons</taxon>
        <taxon>Gunneridae</taxon>
        <taxon>Pentapetalae</taxon>
        <taxon>rosids</taxon>
        <taxon>fabids</taxon>
        <taxon>Rosales</taxon>
        <taxon>Moraceae</taxon>
        <taxon>Ficeae</taxon>
        <taxon>Ficus</taxon>
    </lineage>
</organism>
<dbReference type="FunFam" id="2.130.10.10:FF:000192">
    <property type="entry name" value="Katanin p80 WD40 repeat-containing subunit B1 homolog"/>
    <property type="match status" value="1"/>
</dbReference>
<dbReference type="InterPro" id="IPR036322">
    <property type="entry name" value="WD40_repeat_dom_sf"/>
</dbReference>
<keyword evidence="2" id="KW-0963">Cytoplasm</keyword>
<keyword evidence="5" id="KW-0206">Cytoskeleton</keyword>
<keyword evidence="9" id="KW-1185">Reference proteome</keyword>
<dbReference type="PROSITE" id="PS50082">
    <property type="entry name" value="WD_REPEATS_2"/>
    <property type="match status" value="5"/>
</dbReference>
<comment type="caution">
    <text evidence="8">The sequence shown here is derived from an EMBL/GenBank/DDBJ whole genome shotgun (WGS) entry which is preliminary data.</text>
</comment>
<dbReference type="GO" id="GO:0051013">
    <property type="term" value="P:microtubule severing"/>
    <property type="evidence" value="ECO:0007669"/>
    <property type="project" value="UniProtKB-ARBA"/>
</dbReference>
<comment type="subcellular location">
    <subcellularLocation>
        <location evidence="1">Cytoplasm</location>
        <location evidence="1">Cytoskeleton</location>
    </subcellularLocation>
</comment>
<evidence type="ECO:0000256" key="5">
    <source>
        <dbReference type="ARBA" id="ARBA00023212"/>
    </source>
</evidence>
<dbReference type="GO" id="GO:0008352">
    <property type="term" value="C:katanin complex"/>
    <property type="evidence" value="ECO:0007669"/>
    <property type="project" value="TreeGrafter"/>
</dbReference>
<evidence type="ECO:0000313" key="8">
    <source>
        <dbReference type="EMBL" id="GMN65444.1"/>
    </source>
</evidence>
<dbReference type="Proteomes" id="UP001187192">
    <property type="component" value="Unassembled WGS sequence"/>
</dbReference>
<dbReference type="Pfam" id="PF00400">
    <property type="entry name" value="WD40"/>
    <property type="match status" value="6"/>
</dbReference>
<dbReference type="InterPro" id="IPR020472">
    <property type="entry name" value="WD40_PAC1"/>
</dbReference>
<keyword evidence="4" id="KW-0677">Repeat</keyword>
<dbReference type="PROSITE" id="PS50294">
    <property type="entry name" value="WD_REPEATS_REGION"/>
    <property type="match status" value="4"/>
</dbReference>